<organism evidence="2">
    <name type="scientific">marine metagenome</name>
    <dbReference type="NCBI Taxonomy" id="408172"/>
    <lineage>
        <taxon>unclassified sequences</taxon>
        <taxon>metagenomes</taxon>
        <taxon>ecological metagenomes</taxon>
    </lineage>
</organism>
<evidence type="ECO:0000256" key="1">
    <source>
        <dbReference type="SAM" id="MobiDB-lite"/>
    </source>
</evidence>
<evidence type="ECO:0000313" key="2">
    <source>
        <dbReference type="EMBL" id="SVA75575.1"/>
    </source>
</evidence>
<name>A0A381YF02_9ZZZZ</name>
<feature type="non-terminal residue" evidence="2">
    <location>
        <position position="1"/>
    </location>
</feature>
<protein>
    <submittedName>
        <fullName evidence="2">Uncharacterized protein</fullName>
    </submittedName>
</protein>
<reference evidence="2" key="1">
    <citation type="submission" date="2018-05" db="EMBL/GenBank/DDBJ databases">
        <authorList>
            <person name="Lanie J.A."/>
            <person name="Ng W.-L."/>
            <person name="Kazmierczak K.M."/>
            <person name="Andrzejewski T.M."/>
            <person name="Davidsen T.M."/>
            <person name="Wayne K.J."/>
            <person name="Tettelin H."/>
            <person name="Glass J.I."/>
            <person name="Rusch D."/>
            <person name="Podicherti R."/>
            <person name="Tsui H.-C.T."/>
            <person name="Winkler M.E."/>
        </authorList>
    </citation>
    <scope>NUCLEOTIDE SEQUENCE</scope>
</reference>
<feature type="region of interest" description="Disordered" evidence="1">
    <location>
        <begin position="676"/>
        <end position="702"/>
    </location>
</feature>
<dbReference type="EMBL" id="UINC01018076">
    <property type="protein sequence ID" value="SVA75575.1"/>
    <property type="molecule type" value="Genomic_DNA"/>
</dbReference>
<gene>
    <name evidence="2" type="ORF">METZ01_LOCUS128429</name>
</gene>
<proteinExistence type="predicted"/>
<accession>A0A381YF02</accession>
<sequence>RDPRVGFGPMVTSKELCTRLMHADSASEVVEALEESGYWSDPRVWRFFDDNENNFPTIGNQQSDPIAALIEKLVNSVDARLMGACAEAGIEPDSDLAPRTIRGAVAQFFEGMVPPISPDAGHASEWTDQKSTSEGLQLTLAATGYMPDEGDLSLSVADSGEGQEPDKFPDSFLSVGRKNKLRVPFVQGKHNMGGTGALLFCCPENPDGSGLQLIVSRRNPASRRSSSPRASEWGFTVVRREAPAPGSRSSVFSYLAPVDVQGGRDGGVLSFEADQWPIFPLVQNETREAYGRGSEHGTLVKLYEYRFPGTKSNILRRAGLLRRIDVGLPEIALPIRLFECRQGYGGRNAASYSANAKGLAARLDRDKAEKLEHGFPIHGLIRVQGQAVRLRVYALTGNAKDYRERKYGVLFTLNGQTHASKSVDFFRRKSVGLSQIAESLIVVVDCSEIEPRRLEDLFMASRDRLRDSDLARVLERAVEAFLKGSGELRALRARRREQEIAEKLDDSKPLADALSDLVNNNPDLCRLLAVGPKIPSPFPTGGSPRGKDGPGGGFEAKRFPTYFRFKNKKDGEVLNREVGLGSKVRIAFETNAEDDYFTRDLDRGRAVIELRHDGGSWQENESSNLNGPRSGLVNLELEVPPGLTPGDVFEMRVQVTDTSRIAPFENLAELRVARKQASQKGSGSRGVHANKAGPKKGSASTTLKIPEIHKVHRVEWKKGARDFDELTAVEVIGNAVLDAGQYQYDFYVNVDNVFLRSAQKESRMDPRVLEAQFVYSLVLFSMGILSGDKLLPVDQRTDDGGQERLVASVTRMLARLVLPTLEVIGGIEEVE</sequence>
<dbReference type="AlphaFoldDB" id="A0A381YF02"/>